<accession>A0AAV9BM50</accession>
<name>A0AAV9BM50_ACOGR</name>
<dbReference type="EMBL" id="JAUJYN010000002">
    <property type="protein sequence ID" value="KAK1277314.1"/>
    <property type="molecule type" value="Genomic_DNA"/>
</dbReference>
<gene>
    <name evidence="1" type="ORF">QJS04_geneDACA020151</name>
</gene>
<evidence type="ECO:0000313" key="1">
    <source>
        <dbReference type="EMBL" id="KAK1277314.1"/>
    </source>
</evidence>
<reference evidence="1" key="1">
    <citation type="journal article" date="2023" name="Nat. Commun.">
        <title>Diploid and tetraploid genomes of Acorus and the evolution of monocots.</title>
        <authorList>
            <person name="Ma L."/>
            <person name="Liu K.W."/>
            <person name="Li Z."/>
            <person name="Hsiao Y.Y."/>
            <person name="Qi Y."/>
            <person name="Fu T."/>
            <person name="Tang G.D."/>
            <person name="Zhang D."/>
            <person name="Sun W.H."/>
            <person name="Liu D.K."/>
            <person name="Li Y."/>
            <person name="Chen G.Z."/>
            <person name="Liu X.D."/>
            <person name="Liao X.Y."/>
            <person name="Jiang Y.T."/>
            <person name="Yu X."/>
            <person name="Hao Y."/>
            <person name="Huang J."/>
            <person name="Zhao X.W."/>
            <person name="Ke S."/>
            <person name="Chen Y.Y."/>
            <person name="Wu W.L."/>
            <person name="Hsu J.L."/>
            <person name="Lin Y.F."/>
            <person name="Huang M.D."/>
            <person name="Li C.Y."/>
            <person name="Huang L."/>
            <person name="Wang Z.W."/>
            <person name="Zhao X."/>
            <person name="Zhong W.Y."/>
            <person name="Peng D.H."/>
            <person name="Ahmad S."/>
            <person name="Lan S."/>
            <person name="Zhang J.S."/>
            <person name="Tsai W.C."/>
            <person name="Van de Peer Y."/>
            <person name="Liu Z.J."/>
        </authorList>
    </citation>
    <scope>NUCLEOTIDE SEQUENCE</scope>
    <source>
        <strain evidence="1">SCP</strain>
    </source>
</reference>
<keyword evidence="2" id="KW-1185">Reference proteome</keyword>
<proteinExistence type="predicted"/>
<organism evidence="1 2">
    <name type="scientific">Acorus gramineus</name>
    <name type="common">Dwarf sweet flag</name>
    <dbReference type="NCBI Taxonomy" id="55184"/>
    <lineage>
        <taxon>Eukaryota</taxon>
        <taxon>Viridiplantae</taxon>
        <taxon>Streptophyta</taxon>
        <taxon>Embryophyta</taxon>
        <taxon>Tracheophyta</taxon>
        <taxon>Spermatophyta</taxon>
        <taxon>Magnoliopsida</taxon>
        <taxon>Liliopsida</taxon>
        <taxon>Acoraceae</taxon>
        <taxon>Acorus</taxon>
    </lineage>
</organism>
<dbReference type="Proteomes" id="UP001179952">
    <property type="component" value="Unassembled WGS sequence"/>
</dbReference>
<dbReference type="AlphaFoldDB" id="A0AAV9BM50"/>
<sequence length="195" mass="22385">MDEYPSAIAQVLPRQASDHSPIILHSDIQPPVGRKPFRFERIWFEYPNLPNVLEKGLEKFPVRSPLVNLHRKLIKLQSRIRRWNRDRVGNIQSKLQDAHSELDRLGSCEFYYGVNVIHKSLVTGNPPRPPALEKLSMSGGHRIIITRRRVTVVLHFTGGALRGDALGALEQYVFTSVHLHCGGKLLVHKHWWQQS</sequence>
<comment type="caution">
    <text evidence="1">The sequence shown here is derived from an EMBL/GenBank/DDBJ whole genome shotgun (WGS) entry which is preliminary data.</text>
</comment>
<protein>
    <submittedName>
        <fullName evidence="1">Uncharacterized protein</fullName>
    </submittedName>
</protein>
<reference evidence="1" key="2">
    <citation type="submission" date="2023-06" db="EMBL/GenBank/DDBJ databases">
        <authorList>
            <person name="Ma L."/>
            <person name="Liu K.-W."/>
            <person name="Li Z."/>
            <person name="Hsiao Y.-Y."/>
            <person name="Qi Y."/>
            <person name="Fu T."/>
            <person name="Tang G."/>
            <person name="Zhang D."/>
            <person name="Sun W.-H."/>
            <person name="Liu D.-K."/>
            <person name="Li Y."/>
            <person name="Chen G.-Z."/>
            <person name="Liu X.-D."/>
            <person name="Liao X.-Y."/>
            <person name="Jiang Y.-T."/>
            <person name="Yu X."/>
            <person name="Hao Y."/>
            <person name="Huang J."/>
            <person name="Zhao X.-W."/>
            <person name="Ke S."/>
            <person name="Chen Y.-Y."/>
            <person name="Wu W.-L."/>
            <person name="Hsu J.-L."/>
            <person name="Lin Y.-F."/>
            <person name="Huang M.-D."/>
            <person name="Li C.-Y."/>
            <person name="Huang L."/>
            <person name="Wang Z.-W."/>
            <person name="Zhao X."/>
            <person name="Zhong W.-Y."/>
            <person name="Peng D.-H."/>
            <person name="Ahmad S."/>
            <person name="Lan S."/>
            <person name="Zhang J.-S."/>
            <person name="Tsai W.-C."/>
            <person name="Van De Peer Y."/>
            <person name="Liu Z.-J."/>
        </authorList>
    </citation>
    <scope>NUCLEOTIDE SEQUENCE</scope>
    <source>
        <strain evidence="1">SCP</strain>
        <tissue evidence="1">Leaves</tissue>
    </source>
</reference>
<evidence type="ECO:0000313" key="2">
    <source>
        <dbReference type="Proteomes" id="UP001179952"/>
    </source>
</evidence>